<dbReference type="GO" id="GO:0005634">
    <property type="term" value="C:nucleus"/>
    <property type="evidence" value="ECO:0007669"/>
    <property type="project" value="UniProtKB-SubCell"/>
</dbReference>
<keyword evidence="6 9" id="KW-0647">Proteasome</keyword>
<dbReference type="InterPro" id="IPR000243">
    <property type="entry name" value="Pept_T1A_subB"/>
</dbReference>
<feature type="active site" description="Nucleophile" evidence="8">
    <location>
        <position position="33"/>
    </location>
</feature>
<evidence type="ECO:0000256" key="6">
    <source>
        <dbReference type="ARBA" id="ARBA00022942"/>
    </source>
</evidence>
<dbReference type="Pfam" id="PF00227">
    <property type="entry name" value="Proteasome"/>
    <property type="match status" value="1"/>
</dbReference>
<evidence type="ECO:0000313" key="16">
    <source>
        <dbReference type="Proteomes" id="UP001150062"/>
    </source>
</evidence>
<evidence type="ECO:0000256" key="7">
    <source>
        <dbReference type="ARBA" id="ARBA00023242"/>
    </source>
</evidence>
<dbReference type="PROSITE" id="PS51476">
    <property type="entry name" value="PROTEASOME_BETA_2"/>
    <property type="match status" value="1"/>
</dbReference>
<dbReference type="InterPro" id="IPR023333">
    <property type="entry name" value="Proteasome_suB-type"/>
</dbReference>
<dbReference type="PANTHER" id="PTHR32194">
    <property type="entry name" value="METALLOPROTEASE TLDD"/>
    <property type="match status" value="1"/>
</dbReference>
<organism evidence="11 15">
    <name type="scientific">Anaeramoeba flamelloides</name>
    <dbReference type="NCBI Taxonomy" id="1746091"/>
    <lineage>
        <taxon>Eukaryota</taxon>
        <taxon>Metamonada</taxon>
        <taxon>Anaeramoebidae</taxon>
        <taxon>Anaeramoeba</taxon>
    </lineage>
</organism>
<dbReference type="FunFam" id="3.60.20.10:FF:000005">
    <property type="entry name" value="Proteasome subunit beta type-2"/>
    <property type="match status" value="1"/>
</dbReference>
<dbReference type="Gene3D" id="3.60.20.10">
    <property type="entry name" value="Glutamine Phosphoribosylpyrophosphate, subunit 1, domain 1"/>
    <property type="match status" value="1"/>
</dbReference>
<reference evidence="11" key="2">
    <citation type="submission" date="2022-08" db="EMBL/GenBank/DDBJ databases">
        <title>Novel sulphate-reducing endosymbionts in the free-living metamonad Anaeramoeba.</title>
        <authorList>
            <person name="Jerlstrom-Hultqvist J."/>
            <person name="Cepicka I."/>
            <person name="Gallot-Lavallee L."/>
            <person name="Salas-Leiva D."/>
            <person name="Curtis B.A."/>
            <person name="Zahonova K."/>
            <person name="Pipaliya S."/>
            <person name="Dacks J."/>
            <person name="Roger A.J."/>
        </authorList>
    </citation>
    <scope>NUCLEOTIDE SEQUENCE</scope>
    <source>
        <strain evidence="11">Busselton2</strain>
    </source>
</reference>
<evidence type="ECO:0000313" key="12">
    <source>
        <dbReference type="EMBL" id="KAJ3450699.1"/>
    </source>
</evidence>
<dbReference type="InterPro" id="IPR016050">
    <property type="entry name" value="Proteasome_bsu_CS"/>
</dbReference>
<sequence>MQKGGFNFDLYQRNVELIEKNNYKVPKTTKTGTTIVGVVFSDGVVLGADTRATSGPIVADPNCEKIHRISDYIWCAGAGTAADTENTTGMISLQLELLSLSTGRSPRVRTALTLLKNFLFRYHGYISAALVLGGVDFTGPHLHMIHPHGSTSTLPYISMGSGSLAAMAVLETGYNSKMGEEDAKSLVHQAILSGILNDLGSGGNVDLCVIKHKSMEFFRNIDTTNSKRKFRKKLPYMFKSGSTKILEKEIKEKMEKMEIVNEKENEIEELEEL</sequence>
<dbReference type="GO" id="GO:0005737">
    <property type="term" value="C:cytoplasm"/>
    <property type="evidence" value="ECO:0007669"/>
    <property type="project" value="UniProtKB-SubCell"/>
</dbReference>
<evidence type="ECO:0000313" key="14">
    <source>
        <dbReference type="EMBL" id="KAJ6250547.1"/>
    </source>
</evidence>
<proteinExistence type="inferred from homology"/>
<dbReference type="PROSITE" id="PS00854">
    <property type="entry name" value="PROTEASOME_BETA_1"/>
    <property type="match status" value="1"/>
</dbReference>
<comment type="similarity">
    <text evidence="9">Belongs to the peptidase T1B family.</text>
</comment>
<keyword evidence="3" id="KW-0645">Protease</keyword>
<feature type="coiled-coil region" evidence="10">
    <location>
        <begin position="243"/>
        <end position="273"/>
    </location>
</feature>
<evidence type="ECO:0000256" key="5">
    <source>
        <dbReference type="ARBA" id="ARBA00022801"/>
    </source>
</evidence>
<dbReference type="GO" id="GO:0051603">
    <property type="term" value="P:proteolysis involved in protein catabolic process"/>
    <property type="evidence" value="ECO:0007669"/>
    <property type="project" value="InterPro"/>
</dbReference>
<dbReference type="PRINTS" id="PR00141">
    <property type="entry name" value="PROTEASOME"/>
</dbReference>
<dbReference type="InterPro" id="IPR001353">
    <property type="entry name" value="Proteasome_sua/b"/>
</dbReference>
<keyword evidence="5" id="KW-0378">Hydrolase</keyword>
<keyword evidence="16" id="KW-1185">Reference proteome</keyword>
<dbReference type="GO" id="GO:0004298">
    <property type="term" value="F:threonine-type endopeptidase activity"/>
    <property type="evidence" value="ECO:0007669"/>
    <property type="project" value="UniProtKB-KW"/>
</dbReference>
<evidence type="ECO:0000256" key="2">
    <source>
        <dbReference type="ARBA" id="ARBA00022490"/>
    </source>
</evidence>
<dbReference type="EMBL" id="JANTQA010000012">
    <property type="protein sequence ID" value="KAJ3450699.1"/>
    <property type="molecule type" value="Genomic_DNA"/>
</dbReference>
<dbReference type="PANTHER" id="PTHR32194:SF4">
    <property type="entry name" value="PROTEASOME SUBUNIT BETA TYPE-7"/>
    <property type="match status" value="1"/>
</dbReference>
<comment type="subunit">
    <text evidence="9">Component of the proteasome complex.</text>
</comment>
<evidence type="ECO:0000313" key="13">
    <source>
        <dbReference type="EMBL" id="KAJ6234119.1"/>
    </source>
</evidence>
<dbReference type="EMBL" id="JAOAOG010000272">
    <property type="protein sequence ID" value="KAJ6234119.1"/>
    <property type="molecule type" value="Genomic_DNA"/>
</dbReference>
<keyword evidence="2 9" id="KW-0963">Cytoplasm</keyword>
<name>A0AAV7YB56_9EUKA</name>
<comment type="catalytic activity">
    <reaction evidence="1">
        <text>Cleavage of peptide bonds with very broad specificity.</text>
        <dbReference type="EC" id="3.4.25.1"/>
    </reaction>
</comment>
<reference evidence="13" key="1">
    <citation type="submission" date="2022-08" db="EMBL/GenBank/DDBJ databases">
        <title>Novel sulfate-reducing endosymbionts in the free-living metamonad Anaeramoeba.</title>
        <authorList>
            <person name="Jerlstrom-Hultqvist J."/>
            <person name="Cepicka I."/>
            <person name="Gallot-Lavallee L."/>
            <person name="Salas-Leiva D."/>
            <person name="Curtis B.A."/>
            <person name="Zahonova K."/>
            <person name="Pipaliya S."/>
            <person name="Dacks J."/>
            <person name="Roger A.J."/>
        </authorList>
    </citation>
    <scope>NUCLEOTIDE SEQUENCE</scope>
    <source>
        <strain evidence="13">Schooner1</strain>
    </source>
</reference>
<evidence type="ECO:0000256" key="1">
    <source>
        <dbReference type="ARBA" id="ARBA00001198"/>
    </source>
</evidence>
<dbReference type="InterPro" id="IPR029055">
    <property type="entry name" value="Ntn_hydrolases_N"/>
</dbReference>
<evidence type="ECO:0000256" key="8">
    <source>
        <dbReference type="PIRSR" id="PIRSR600243-1"/>
    </source>
</evidence>
<comment type="subcellular location">
    <subcellularLocation>
        <location evidence="9">Cytoplasm</location>
    </subcellularLocation>
    <subcellularLocation>
        <location evidence="9">Nucleus</location>
    </subcellularLocation>
</comment>
<evidence type="ECO:0000256" key="3">
    <source>
        <dbReference type="ARBA" id="ARBA00022670"/>
    </source>
</evidence>
<keyword evidence="7 9" id="KW-0539">Nucleus</keyword>
<accession>A0AAV7YB56</accession>
<dbReference type="CDD" id="cd03763">
    <property type="entry name" value="proteasome_beta_type_7"/>
    <property type="match status" value="1"/>
</dbReference>
<evidence type="ECO:0000313" key="15">
    <source>
        <dbReference type="Proteomes" id="UP001146793"/>
    </source>
</evidence>
<evidence type="ECO:0000256" key="4">
    <source>
        <dbReference type="ARBA" id="ARBA00022698"/>
    </source>
</evidence>
<keyword evidence="4" id="KW-0888">Threonine protease</keyword>
<dbReference type="EMBL" id="JAOAOG010000075">
    <property type="protein sequence ID" value="KAJ6250547.1"/>
    <property type="molecule type" value="Genomic_DNA"/>
</dbReference>
<comment type="caution">
    <text evidence="11">The sequence shown here is derived from an EMBL/GenBank/DDBJ whole genome shotgun (WGS) entry which is preliminary data.</text>
</comment>
<keyword evidence="10" id="KW-0175">Coiled coil</keyword>
<dbReference type="Proteomes" id="UP001150062">
    <property type="component" value="Unassembled WGS sequence"/>
</dbReference>
<protein>
    <recommendedName>
        <fullName evidence="9">Proteasome subunit beta</fullName>
    </recommendedName>
</protein>
<evidence type="ECO:0000313" key="11">
    <source>
        <dbReference type="EMBL" id="KAJ3425087.1"/>
    </source>
</evidence>
<dbReference type="AlphaFoldDB" id="A0AAV7YB56"/>
<dbReference type="GO" id="GO:0005839">
    <property type="term" value="C:proteasome core complex"/>
    <property type="evidence" value="ECO:0007669"/>
    <property type="project" value="InterPro"/>
</dbReference>
<dbReference type="EMBL" id="JANTQA010000070">
    <property type="protein sequence ID" value="KAJ3425087.1"/>
    <property type="molecule type" value="Genomic_DNA"/>
</dbReference>
<dbReference type="Proteomes" id="UP001146793">
    <property type="component" value="Unassembled WGS sequence"/>
</dbReference>
<gene>
    <name evidence="12" type="ORF">M0812_06885</name>
    <name evidence="11" type="ORF">M0812_27519</name>
    <name evidence="13" type="ORF">M0813_00754</name>
    <name evidence="14" type="ORF">M0813_16034</name>
</gene>
<evidence type="ECO:0000256" key="10">
    <source>
        <dbReference type="SAM" id="Coils"/>
    </source>
</evidence>
<comment type="function">
    <text evidence="9">Component of the proteasome, a multicatalytic proteinase complex which is characterized by its ability to cleave peptides with Arg, Phe, Tyr, Leu, and Glu adjacent to the leaving group at neutral or slightly basic pH. The proteasome has an ATP-dependent proteolytic activity.</text>
</comment>
<evidence type="ECO:0000256" key="9">
    <source>
        <dbReference type="RuleBase" id="RU004203"/>
    </source>
</evidence>
<dbReference type="SUPFAM" id="SSF56235">
    <property type="entry name" value="N-terminal nucleophile aminohydrolases (Ntn hydrolases)"/>
    <property type="match status" value="1"/>
</dbReference>